<dbReference type="FunFam" id="3.40.50.300:FF:000127">
    <property type="entry name" value="Ribose import ATP-binding protein RbsA"/>
    <property type="match status" value="1"/>
</dbReference>
<evidence type="ECO:0000313" key="13">
    <source>
        <dbReference type="Proteomes" id="UP000325116"/>
    </source>
</evidence>
<dbReference type="PANTHER" id="PTHR43790">
    <property type="entry name" value="CARBOHYDRATE TRANSPORT ATP-BINDING PROTEIN MG119-RELATED"/>
    <property type="match status" value="1"/>
</dbReference>
<proteinExistence type="inferred from homology"/>
<accession>A0A5C8CDK3</accession>
<evidence type="ECO:0000256" key="2">
    <source>
        <dbReference type="ARBA" id="ARBA00022448"/>
    </source>
</evidence>
<reference evidence="12 13" key="1">
    <citation type="journal article" date="1992" name="Lakartidningen">
        <title>[Penicillin V and not amoxicillin is the first choice preparation in acute otitis].</title>
        <authorList>
            <person name="Kamme C."/>
            <person name="Lundgren K."/>
            <person name="Prellner K."/>
        </authorList>
    </citation>
    <scope>NUCLEOTIDE SEQUENCE [LARGE SCALE GENOMIC DNA]</scope>
    <source>
        <strain evidence="12 13">W1</strain>
    </source>
</reference>
<dbReference type="GO" id="GO:0005886">
    <property type="term" value="C:plasma membrane"/>
    <property type="evidence" value="ECO:0007669"/>
    <property type="project" value="UniProtKB-SubCell"/>
</dbReference>
<evidence type="ECO:0000256" key="6">
    <source>
        <dbReference type="ARBA" id="ARBA00022741"/>
    </source>
</evidence>
<dbReference type="InterPro" id="IPR003593">
    <property type="entry name" value="AAA+_ATPase"/>
</dbReference>
<dbReference type="Gene3D" id="3.40.50.300">
    <property type="entry name" value="P-loop containing nucleotide triphosphate hydrolases"/>
    <property type="match status" value="2"/>
</dbReference>
<evidence type="ECO:0000256" key="7">
    <source>
        <dbReference type="ARBA" id="ARBA00022840"/>
    </source>
</evidence>
<dbReference type="EC" id="7.5.2.11" evidence="10"/>
<keyword evidence="9 10" id="KW-0472">Membrane</keyword>
<name>A0A5C8CDK3_9SPIR</name>
<keyword evidence="5" id="KW-0677">Repeat</keyword>
<dbReference type="RefSeq" id="WP_147758453.1">
    <property type="nucleotide sequence ID" value="NZ_SAXT01000005.1"/>
</dbReference>
<comment type="function">
    <text evidence="10">Part of an ABC transporter complex involved in carbohydrate import. Could be involved in ribose, galactose and/or methyl galactoside import. Responsible for energy coupling to the transport system.</text>
</comment>
<feature type="domain" description="ABC transporter" evidence="11">
    <location>
        <begin position="9"/>
        <end position="248"/>
    </location>
</feature>
<evidence type="ECO:0000259" key="11">
    <source>
        <dbReference type="PROSITE" id="PS50893"/>
    </source>
</evidence>
<dbReference type="GO" id="GO:0016887">
    <property type="term" value="F:ATP hydrolysis activity"/>
    <property type="evidence" value="ECO:0007669"/>
    <property type="project" value="InterPro"/>
</dbReference>
<evidence type="ECO:0000313" key="12">
    <source>
        <dbReference type="EMBL" id="TXJ11490.1"/>
    </source>
</evidence>
<comment type="similarity">
    <text evidence="10">Belongs to the ABC transporter superfamily.</text>
</comment>
<evidence type="ECO:0000256" key="10">
    <source>
        <dbReference type="RuleBase" id="RU367029"/>
    </source>
</evidence>
<dbReference type="CDD" id="cd03216">
    <property type="entry name" value="ABC_Carb_Monos_I"/>
    <property type="match status" value="1"/>
</dbReference>
<dbReference type="PANTHER" id="PTHR43790:SF7">
    <property type="entry name" value="GALACTOSE_METHYL GALACTOSIDE IMPORT ATP-BINDING PROTEIN MGLA"/>
    <property type="match status" value="1"/>
</dbReference>
<evidence type="ECO:0000256" key="4">
    <source>
        <dbReference type="ARBA" id="ARBA00022597"/>
    </source>
</evidence>
<comment type="catalytic activity">
    <reaction evidence="10">
        <text>D-galactose(out) + ATP + H2O = D-galactose(in) + ADP + phosphate + H(+)</text>
        <dbReference type="Rhea" id="RHEA:60156"/>
        <dbReference type="ChEBI" id="CHEBI:4139"/>
        <dbReference type="ChEBI" id="CHEBI:15377"/>
        <dbReference type="ChEBI" id="CHEBI:15378"/>
        <dbReference type="ChEBI" id="CHEBI:30616"/>
        <dbReference type="ChEBI" id="CHEBI:43474"/>
        <dbReference type="ChEBI" id="CHEBI:456216"/>
        <dbReference type="EC" id="7.5.2.11"/>
    </reaction>
</comment>
<dbReference type="GO" id="GO:0043211">
    <property type="term" value="F:ABC-type carbohydrate transporter activity"/>
    <property type="evidence" value="ECO:0007669"/>
    <property type="project" value="UniProtKB-UniRule"/>
</dbReference>
<keyword evidence="4 10" id="KW-0762">Sugar transport</keyword>
<comment type="caution">
    <text evidence="12">The sequence shown here is derived from an EMBL/GenBank/DDBJ whole genome shotgun (WGS) entry which is preliminary data.</text>
</comment>
<dbReference type="InterPro" id="IPR003439">
    <property type="entry name" value="ABC_transporter-like_ATP-bd"/>
</dbReference>
<gene>
    <name evidence="12" type="ORF">EPJ80_07125</name>
</gene>
<keyword evidence="3 10" id="KW-1003">Cell membrane</keyword>
<dbReference type="Pfam" id="PF00005">
    <property type="entry name" value="ABC_tran"/>
    <property type="match status" value="2"/>
</dbReference>
<organism evidence="12 13">
    <name type="scientific">Brachyspira aalborgi</name>
    <dbReference type="NCBI Taxonomy" id="29522"/>
    <lineage>
        <taxon>Bacteria</taxon>
        <taxon>Pseudomonadati</taxon>
        <taxon>Spirochaetota</taxon>
        <taxon>Spirochaetia</taxon>
        <taxon>Brachyspirales</taxon>
        <taxon>Brachyspiraceae</taxon>
        <taxon>Brachyspira</taxon>
    </lineage>
</organism>
<dbReference type="AlphaFoldDB" id="A0A5C8CDK3"/>
<dbReference type="PROSITE" id="PS00211">
    <property type="entry name" value="ABC_TRANSPORTER_1"/>
    <property type="match status" value="1"/>
</dbReference>
<dbReference type="EMBL" id="SAXT01000005">
    <property type="protein sequence ID" value="TXJ11490.1"/>
    <property type="molecule type" value="Genomic_DNA"/>
</dbReference>
<evidence type="ECO:0000256" key="1">
    <source>
        <dbReference type="ARBA" id="ARBA00004202"/>
    </source>
</evidence>
<dbReference type="Proteomes" id="UP000325116">
    <property type="component" value="Unassembled WGS sequence"/>
</dbReference>
<dbReference type="GO" id="GO:0005524">
    <property type="term" value="F:ATP binding"/>
    <property type="evidence" value="ECO:0007669"/>
    <property type="project" value="UniProtKB-UniRule"/>
</dbReference>
<feature type="domain" description="ABC transporter" evidence="11">
    <location>
        <begin position="261"/>
        <end position="505"/>
    </location>
</feature>
<dbReference type="SUPFAM" id="SSF52540">
    <property type="entry name" value="P-loop containing nucleoside triphosphate hydrolases"/>
    <property type="match status" value="2"/>
</dbReference>
<keyword evidence="7 10" id="KW-0067">ATP-binding</keyword>
<keyword evidence="8 10" id="KW-1278">Translocase</keyword>
<dbReference type="PROSITE" id="PS50893">
    <property type="entry name" value="ABC_TRANSPORTER_2"/>
    <property type="match status" value="2"/>
</dbReference>
<dbReference type="CDD" id="cd03215">
    <property type="entry name" value="ABC_Carb_Monos_II"/>
    <property type="match status" value="1"/>
</dbReference>
<comment type="subcellular location">
    <subcellularLocation>
        <location evidence="1 10">Cell membrane</location>
        <topology evidence="1 10">Peripheral membrane protein</topology>
    </subcellularLocation>
</comment>
<dbReference type="InterPro" id="IPR017871">
    <property type="entry name" value="ABC_transporter-like_CS"/>
</dbReference>
<keyword evidence="6 10" id="KW-0547">Nucleotide-binding</keyword>
<dbReference type="InterPro" id="IPR050107">
    <property type="entry name" value="ABC_carbohydrate_import_ATPase"/>
</dbReference>
<protein>
    <recommendedName>
        <fullName evidence="10">Ribose/galactose/methyl galactoside import ATP-binding protein</fullName>
        <ecNumber evidence="10">7.5.2.11</ecNumber>
    </recommendedName>
</protein>
<evidence type="ECO:0000256" key="8">
    <source>
        <dbReference type="ARBA" id="ARBA00022967"/>
    </source>
</evidence>
<dbReference type="InterPro" id="IPR027417">
    <property type="entry name" value="P-loop_NTPase"/>
</dbReference>
<keyword evidence="2 10" id="KW-0813">Transport</keyword>
<dbReference type="SMART" id="SM00382">
    <property type="entry name" value="AAA"/>
    <property type="match status" value="2"/>
</dbReference>
<evidence type="ECO:0000256" key="9">
    <source>
        <dbReference type="ARBA" id="ARBA00023136"/>
    </source>
</evidence>
<evidence type="ECO:0000256" key="5">
    <source>
        <dbReference type="ARBA" id="ARBA00022737"/>
    </source>
</evidence>
<evidence type="ECO:0000256" key="3">
    <source>
        <dbReference type="ARBA" id="ARBA00022475"/>
    </source>
</evidence>
<sequence>MENKQEYLLEATNINKTFGGTKALDNVQIYIKPATVHGLMGENGAGKSTLMKIIMGIIQPDSGTLIFNGKKCHFRTPRQALDMGIVMIHQELSYIPYRNVCENIYLNREPLNKLGLINHKKMYNDTIELLKSLNFDSIIGDPKKLMVNLTVSQQQMVEIAKAVSYNAKLVIMDEPSSAITEKEIDILFNVIRDLKSRGISIIYTTHKMEETYKIVDEITILRDGKWIATGSKEEIDNTKLINYMVGRSLEDFYQADNSKRDIGEEIIKVEKLSCDNVFKDISFSIRRGEILGFAGLVGSGRTEIAEAIFGIRKINSGKIFYKGEEIFIRKPIDAIKNRIAFITEDRKITGIYSMLSVASNITIVSLNKFLNSLRFIDYKKLNNACEDLRKKLSIKMADIKIPISSLSGGNQQKVLLARWMIEDIDLFIFDEPTRGIDIGAKSEIYQLIKNLAKNGCAVMFISSEMPEIIANCDKIVVMNGGNLMGILDKEGITQEKIMTLAAGLEA</sequence>